<dbReference type="PANTHER" id="PTHR30026">
    <property type="entry name" value="OUTER MEMBRANE PROTEIN TOLC"/>
    <property type="match status" value="1"/>
</dbReference>
<dbReference type="Pfam" id="PF02321">
    <property type="entry name" value="OEP"/>
    <property type="match status" value="2"/>
</dbReference>
<evidence type="ECO:0000256" key="4">
    <source>
        <dbReference type="ARBA" id="ARBA00022692"/>
    </source>
</evidence>
<dbReference type="AlphaFoldDB" id="A0A645A665"/>
<dbReference type="EMBL" id="VSSQ01012162">
    <property type="protein sequence ID" value="MPM48582.1"/>
    <property type="molecule type" value="Genomic_DNA"/>
</dbReference>
<reference evidence="7" key="1">
    <citation type="submission" date="2019-08" db="EMBL/GenBank/DDBJ databases">
        <authorList>
            <person name="Kucharzyk K."/>
            <person name="Murdoch R.W."/>
            <person name="Higgins S."/>
            <person name="Loffler F."/>
        </authorList>
    </citation>
    <scope>NUCLEOTIDE SEQUENCE</scope>
</reference>
<protein>
    <submittedName>
        <fullName evidence="7">Outer membrane protein TolC</fullName>
    </submittedName>
</protein>
<dbReference type="GO" id="GO:1990281">
    <property type="term" value="C:efflux pump complex"/>
    <property type="evidence" value="ECO:0007669"/>
    <property type="project" value="TreeGrafter"/>
</dbReference>
<evidence type="ECO:0000256" key="3">
    <source>
        <dbReference type="ARBA" id="ARBA00022452"/>
    </source>
</evidence>
<dbReference type="Gene3D" id="1.20.1600.10">
    <property type="entry name" value="Outer membrane efflux proteins (OEP)"/>
    <property type="match status" value="1"/>
</dbReference>
<keyword evidence="4" id="KW-0812">Transmembrane</keyword>
<dbReference type="InterPro" id="IPR003423">
    <property type="entry name" value="OMP_efflux"/>
</dbReference>
<dbReference type="GO" id="GO:0009279">
    <property type="term" value="C:cell outer membrane"/>
    <property type="evidence" value="ECO:0007669"/>
    <property type="project" value="UniProtKB-SubCell"/>
</dbReference>
<sequence length="406" mass="45039">MDGAFDVSSMFSEAFTPIIKGTEQTFAGVSSSYVPGTLSQNIANNTPTPTQSSGDEGIIIGRDNTFTGGISASLPIIAPALWAMLNLSEMELEAAKESARSSKLSLVNQVTKAYYSVLLAQDSYNVIKRSYNNTQVNAKIAESKFKQGTLSEFEWIRADVQARNARTNLVSAESAVNLSVLQLKMLMGIDMQTEIGINGKLSDYHQSRYADIMTVDTTNLGANSDLKQLNIQMKQLEQSRKINLSSALPTLAASINYQYMSMVNDNKTFTENHYWFPTSSLGVSLSIPLFQGGIKSSKNKQIKIQQEELAYQRENIYRGLELQITSYLDNMKKAIEKSESNKEGLRQAEKALTISQKMYEVGMATFLDVSNAELLYIQAGLAYNQSIYEYLSTKSDLEKVLGKEYN</sequence>
<accession>A0A645A665</accession>
<dbReference type="GO" id="GO:0015288">
    <property type="term" value="F:porin activity"/>
    <property type="evidence" value="ECO:0007669"/>
    <property type="project" value="TreeGrafter"/>
</dbReference>
<keyword evidence="3" id="KW-1134">Transmembrane beta strand</keyword>
<evidence type="ECO:0000256" key="6">
    <source>
        <dbReference type="ARBA" id="ARBA00023237"/>
    </source>
</evidence>
<evidence type="ECO:0000256" key="5">
    <source>
        <dbReference type="ARBA" id="ARBA00023136"/>
    </source>
</evidence>
<organism evidence="7">
    <name type="scientific">bioreactor metagenome</name>
    <dbReference type="NCBI Taxonomy" id="1076179"/>
    <lineage>
        <taxon>unclassified sequences</taxon>
        <taxon>metagenomes</taxon>
        <taxon>ecological metagenomes</taxon>
    </lineage>
</organism>
<dbReference type="GO" id="GO:0015562">
    <property type="term" value="F:efflux transmembrane transporter activity"/>
    <property type="evidence" value="ECO:0007669"/>
    <property type="project" value="InterPro"/>
</dbReference>
<proteinExistence type="predicted"/>
<dbReference type="InterPro" id="IPR051906">
    <property type="entry name" value="TolC-like"/>
</dbReference>
<dbReference type="PANTHER" id="PTHR30026:SF20">
    <property type="entry name" value="OUTER MEMBRANE PROTEIN TOLC"/>
    <property type="match status" value="1"/>
</dbReference>
<evidence type="ECO:0000256" key="2">
    <source>
        <dbReference type="ARBA" id="ARBA00022448"/>
    </source>
</evidence>
<evidence type="ECO:0000256" key="1">
    <source>
        <dbReference type="ARBA" id="ARBA00004442"/>
    </source>
</evidence>
<keyword evidence="2" id="KW-0813">Transport</keyword>
<name>A0A645A665_9ZZZZ</name>
<comment type="caution">
    <text evidence="7">The sequence shown here is derived from an EMBL/GenBank/DDBJ whole genome shotgun (WGS) entry which is preliminary data.</text>
</comment>
<keyword evidence="6" id="KW-0998">Cell outer membrane</keyword>
<keyword evidence="5" id="KW-0472">Membrane</keyword>
<evidence type="ECO:0000313" key="7">
    <source>
        <dbReference type="EMBL" id="MPM48582.1"/>
    </source>
</evidence>
<gene>
    <name evidence="7" type="primary">tolC_11</name>
    <name evidence="7" type="ORF">SDC9_95307</name>
</gene>
<comment type="subcellular location">
    <subcellularLocation>
        <location evidence="1">Cell outer membrane</location>
    </subcellularLocation>
</comment>
<dbReference type="SUPFAM" id="SSF56954">
    <property type="entry name" value="Outer membrane efflux proteins (OEP)"/>
    <property type="match status" value="1"/>
</dbReference>